<protein>
    <submittedName>
        <fullName evidence="1">Uncharacterized protein</fullName>
    </submittedName>
</protein>
<reference evidence="1 2" key="1">
    <citation type="journal article" date="2019" name="Sci. Rep.">
        <title>Orb-weaving spider Araneus ventricosus genome elucidates the spidroin gene catalogue.</title>
        <authorList>
            <person name="Kono N."/>
            <person name="Nakamura H."/>
            <person name="Ohtoshi R."/>
            <person name="Moran D.A.P."/>
            <person name="Shinohara A."/>
            <person name="Yoshida Y."/>
            <person name="Fujiwara M."/>
            <person name="Mori M."/>
            <person name="Tomita M."/>
            <person name="Arakawa K."/>
        </authorList>
    </citation>
    <scope>NUCLEOTIDE SEQUENCE [LARGE SCALE GENOMIC DNA]</scope>
</reference>
<keyword evidence="2" id="KW-1185">Reference proteome</keyword>
<sequence length="477" mass="54270">MADLQWKRVWNLEYSGPNAETLPLSHRFSQTLKGTVSFKGLRKNEVWYCKFLFVSTVAENEADNSLLTSTISDKNWFLFPDSLHRNGNSNDPSPQTEAIHDIYTAKGSDGDMRRVHYALDEHGLRANIYSKVSGHGPNIETNSLELEPRRWPSDDFNFNLEKFLSMRPTKQTSSFSNFEKLIIPEESPIPQDIIIPNRETKFSAAVTNTPLSIYSKRLFSKFVPNNLQQIPYTGKTFGDKNSYGTNADNENILKYQGPSIVSSPIYARTSKIPKFFESQRIPKPAIQSYHRPTSSFNKFSYNASTNLNKNLTDIPITKTEEDDDIYQSEVQKFSLNLEVFPRLQTATNQRENEEHVESQYIQTKSPLNKPLFGFNLPKKTDADTKINASKPIPFQPVLNDITSTKMKTQSQPNYKSLSSTSFGSSPLSTIFDSSSDEGGPYYHYVMNIGKNSGDTVTELIEKYFKLNNTNEQINEGR</sequence>
<dbReference type="Proteomes" id="UP000499080">
    <property type="component" value="Unassembled WGS sequence"/>
</dbReference>
<dbReference type="EMBL" id="BGPR01002644">
    <property type="protein sequence ID" value="GBM76757.1"/>
    <property type="molecule type" value="Genomic_DNA"/>
</dbReference>
<comment type="caution">
    <text evidence="1">The sequence shown here is derived from an EMBL/GenBank/DDBJ whole genome shotgun (WGS) entry which is preliminary data.</text>
</comment>
<organism evidence="1 2">
    <name type="scientific">Araneus ventricosus</name>
    <name type="common">Orbweaver spider</name>
    <name type="synonym">Epeira ventricosa</name>
    <dbReference type="NCBI Taxonomy" id="182803"/>
    <lineage>
        <taxon>Eukaryota</taxon>
        <taxon>Metazoa</taxon>
        <taxon>Ecdysozoa</taxon>
        <taxon>Arthropoda</taxon>
        <taxon>Chelicerata</taxon>
        <taxon>Arachnida</taxon>
        <taxon>Araneae</taxon>
        <taxon>Araneomorphae</taxon>
        <taxon>Entelegynae</taxon>
        <taxon>Araneoidea</taxon>
        <taxon>Araneidae</taxon>
        <taxon>Araneus</taxon>
    </lineage>
</organism>
<proteinExistence type="predicted"/>
<dbReference type="AlphaFoldDB" id="A0A4Y2IG65"/>
<gene>
    <name evidence="1" type="ORF">AVEN_271784_1</name>
</gene>
<evidence type="ECO:0000313" key="2">
    <source>
        <dbReference type="Proteomes" id="UP000499080"/>
    </source>
</evidence>
<name>A0A4Y2IG65_ARAVE</name>
<evidence type="ECO:0000313" key="1">
    <source>
        <dbReference type="EMBL" id="GBM76757.1"/>
    </source>
</evidence>
<accession>A0A4Y2IG65</accession>